<protein>
    <submittedName>
        <fullName evidence="5">Thioredoxin family protein</fullName>
    </submittedName>
</protein>
<dbReference type="Proteomes" id="UP001595896">
    <property type="component" value="Unassembled WGS sequence"/>
</dbReference>
<feature type="domain" description="Thioredoxin" evidence="4">
    <location>
        <begin position="39"/>
        <end position="155"/>
    </location>
</feature>
<organism evidence="5 6">
    <name type="scientific">Bacillus daqingensis</name>
    <dbReference type="NCBI Taxonomy" id="872396"/>
    <lineage>
        <taxon>Bacteria</taxon>
        <taxon>Bacillati</taxon>
        <taxon>Bacillota</taxon>
        <taxon>Bacilli</taxon>
        <taxon>Bacillales</taxon>
        <taxon>Bacillaceae</taxon>
        <taxon>Bacillus</taxon>
    </lineage>
</organism>
<dbReference type="CDD" id="cd02947">
    <property type="entry name" value="TRX_family"/>
    <property type="match status" value="1"/>
</dbReference>
<evidence type="ECO:0000259" key="4">
    <source>
        <dbReference type="PROSITE" id="PS51352"/>
    </source>
</evidence>
<sequence length="155" mass="17357">MKKILLFGGIAVALFVTLIVVVQLQNQQQAEGNPFGKSTLAQETIDQLDDPNYQNVILPEELDERLANGEDALIYFYSGQCEYCNQATPVLVPMAEDAGADLELYNVLEFNEGWEDYNLEGTPTVILFEDGEEVDRITGLGPEEEYEQLFERAAD</sequence>
<dbReference type="SUPFAM" id="SSF52833">
    <property type="entry name" value="Thioredoxin-like"/>
    <property type="match status" value="1"/>
</dbReference>
<gene>
    <name evidence="5" type="ORF">ACFO4L_12455</name>
</gene>
<reference evidence="6" key="1">
    <citation type="journal article" date="2019" name="Int. J. Syst. Evol. Microbiol.">
        <title>The Global Catalogue of Microorganisms (GCM) 10K type strain sequencing project: providing services to taxonomists for standard genome sequencing and annotation.</title>
        <authorList>
            <consortium name="The Broad Institute Genomics Platform"/>
            <consortium name="The Broad Institute Genome Sequencing Center for Infectious Disease"/>
            <person name="Wu L."/>
            <person name="Ma J."/>
        </authorList>
    </citation>
    <scope>NUCLEOTIDE SEQUENCE [LARGE SCALE GENOMIC DNA]</scope>
    <source>
        <strain evidence="6">JCM 12165</strain>
    </source>
</reference>
<comment type="similarity">
    <text evidence="1">Belongs to the thioredoxin family.</text>
</comment>
<keyword evidence="6" id="KW-1185">Reference proteome</keyword>
<name>A0ABV9NYA0_9BACI</name>
<keyword evidence="2" id="KW-1015">Disulfide bond</keyword>
<dbReference type="PANTHER" id="PTHR45663">
    <property type="entry name" value="GEO12009P1"/>
    <property type="match status" value="1"/>
</dbReference>
<dbReference type="RefSeq" id="WP_377910003.1">
    <property type="nucleotide sequence ID" value="NZ_JBHSGK010000013.1"/>
</dbReference>
<dbReference type="EMBL" id="JBHSGK010000013">
    <property type="protein sequence ID" value="MFC4737405.1"/>
    <property type="molecule type" value="Genomic_DNA"/>
</dbReference>
<dbReference type="Gene3D" id="3.40.30.10">
    <property type="entry name" value="Glutaredoxin"/>
    <property type="match status" value="1"/>
</dbReference>
<proteinExistence type="inferred from homology"/>
<evidence type="ECO:0000256" key="3">
    <source>
        <dbReference type="ARBA" id="ARBA00023284"/>
    </source>
</evidence>
<evidence type="ECO:0000313" key="5">
    <source>
        <dbReference type="EMBL" id="MFC4737405.1"/>
    </source>
</evidence>
<comment type="caution">
    <text evidence="5">The sequence shown here is derived from an EMBL/GenBank/DDBJ whole genome shotgun (WGS) entry which is preliminary data.</text>
</comment>
<dbReference type="PANTHER" id="PTHR45663:SF11">
    <property type="entry name" value="GEO12009P1"/>
    <property type="match status" value="1"/>
</dbReference>
<evidence type="ECO:0000313" key="6">
    <source>
        <dbReference type="Proteomes" id="UP001595896"/>
    </source>
</evidence>
<dbReference type="Pfam" id="PF00085">
    <property type="entry name" value="Thioredoxin"/>
    <property type="match status" value="1"/>
</dbReference>
<evidence type="ECO:0000256" key="1">
    <source>
        <dbReference type="ARBA" id="ARBA00008987"/>
    </source>
</evidence>
<accession>A0ABV9NYA0</accession>
<dbReference type="PROSITE" id="PS51352">
    <property type="entry name" value="THIOREDOXIN_2"/>
    <property type="match status" value="1"/>
</dbReference>
<dbReference type="InterPro" id="IPR013766">
    <property type="entry name" value="Thioredoxin_domain"/>
</dbReference>
<keyword evidence="3" id="KW-0676">Redox-active center</keyword>
<dbReference type="InterPro" id="IPR036249">
    <property type="entry name" value="Thioredoxin-like_sf"/>
</dbReference>
<evidence type="ECO:0000256" key="2">
    <source>
        <dbReference type="ARBA" id="ARBA00023157"/>
    </source>
</evidence>